<proteinExistence type="predicted"/>
<reference evidence="2" key="1">
    <citation type="journal article" date="2022" name="bioRxiv">
        <title>Sequencing and chromosome-scale assembly of the giantPleurodeles waltlgenome.</title>
        <authorList>
            <person name="Brown T."/>
            <person name="Elewa A."/>
            <person name="Iarovenko S."/>
            <person name="Subramanian E."/>
            <person name="Araus A.J."/>
            <person name="Petzold A."/>
            <person name="Susuki M."/>
            <person name="Suzuki K.-i.T."/>
            <person name="Hayashi T."/>
            <person name="Toyoda A."/>
            <person name="Oliveira C."/>
            <person name="Osipova E."/>
            <person name="Leigh N.D."/>
            <person name="Simon A."/>
            <person name="Yun M.H."/>
        </authorList>
    </citation>
    <scope>NUCLEOTIDE SEQUENCE</scope>
    <source>
        <strain evidence="2">20211129_DDA</strain>
        <tissue evidence="2">Liver</tissue>
    </source>
</reference>
<protein>
    <submittedName>
        <fullName evidence="2">Uncharacterized protein</fullName>
    </submittedName>
</protein>
<feature type="region of interest" description="Disordered" evidence="1">
    <location>
        <begin position="30"/>
        <end position="53"/>
    </location>
</feature>
<gene>
    <name evidence="2" type="ORF">NDU88_007145</name>
</gene>
<organism evidence="2 3">
    <name type="scientific">Pleurodeles waltl</name>
    <name type="common">Iberian ribbed newt</name>
    <dbReference type="NCBI Taxonomy" id="8319"/>
    <lineage>
        <taxon>Eukaryota</taxon>
        <taxon>Metazoa</taxon>
        <taxon>Chordata</taxon>
        <taxon>Craniata</taxon>
        <taxon>Vertebrata</taxon>
        <taxon>Euteleostomi</taxon>
        <taxon>Amphibia</taxon>
        <taxon>Batrachia</taxon>
        <taxon>Caudata</taxon>
        <taxon>Salamandroidea</taxon>
        <taxon>Salamandridae</taxon>
        <taxon>Pleurodelinae</taxon>
        <taxon>Pleurodeles</taxon>
    </lineage>
</organism>
<dbReference type="AlphaFoldDB" id="A0AAV7PNZ3"/>
<keyword evidence="3" id="KW-1185">Reference proteome</keyword>
<accession>A0AAV7PNZ3</accession>
<name>A0AAV7PNZ3_PLEWA</name>
<sequence length="120" mass="12980">MAAHRPRDVRASREDISLCAAWAGLIGVAGSPEKENEGRRHRGPRGNTMELYTTPALSTQCETLLAGYREDTGLGVPAWEPSRAELLAAIQGSKEALKGKIESVAIEVNLLRADLRKVSN</sequence>
<dbReference type="EMBL" id="JANPWB010000011">
    <property type="protein sequence ID" value="KAJ1128770.1"/>
    <property type="molecule type" value="Genomic_DNA"/>
</dbReference>
<dbReference type="Proteomes" id="UP001066276">
    <property type="component" value="Chromosome 7"/>
</dbReference>
<evidence type="ECO:0000313" key="3">
    <source>
        <dbReference type="Proteomes" id="UP001066276"/>
    </source>
</evidence>
<evidence type="ECO:0000313" key="2">
    <source>
        <dbReference type="EMBL" id="KAJ1128770.1"/>
    </source>
</evidence>
<evidence type="ECO:0000256" key="1">
    <source>
        <dbReference type="SAM" id="MobiDB-lite"/>
    </source>
</evidence>
<comment type="caution">
    <text evidence="2">The sequence shown here is derived from an EMBL/GenBank/DDBJ whole genome shotgun (WGS) entry which is preliminary data.</text>
</comment>